<accession>A0A6M0Q2V8</accession>
<keyword evidence="2" id="KW-0812">Transmembrane</keyword>
<keyword evidence="5" id="KW-1185">Reference proteome</keyword>
<dbReference type="EMBL" id="JAAIWM010000001">
    <property type="protein sequence ID" value="NEY70524.1"/>
    <property type="molecule type" value="Genomic_DNA"/>
</dbReference>
<keyword evidence="2" id="KW-0472">Membrane</keyword>
<dbReference type="PANTHER" id="PTHR42709">
    <property type="entry name" value="ALKALINE PHOSPHATASE LIKE PROTEIN"/>
    <property type="match status" value="1"/>
</dbReference>
<name>A0A6M0Q2V8_9BACI</name>
<evidence type="ECO:0000259" key="3">
    <source>
        <dbReference type="Pfam" id="PF09335"/>
    </source>
</evidence>
<dbReference type="InterPro" id="IPR032816">
    <property type="entry name" value="VTT_dom"/>
</dbReference>
<keyword evidence="2" id="KW-1133">Transmembrane helix</keyword>
<dbReference type="InterPro" id="IPR051311">
    <property type="entry name" value="DedA_domain"/>
</dbReference>
<comment type="similarity">
    <text evidence="1">Belongs to the DedA family.</text>
</comment>
<dbReference type="AlphaFoldDB" id="A0A6M0Q2V8"/>
<evidence type="ECO:0000313" key="4">
    <source>
        <dbReference type="EMBL" id="NEY70524.1"/>
    </source>
</evidence>
<comment type="caution">
    <text evidence="4">The sequence shown here is derived from an EMBL/GenBank/DDBJ whole genome shotgun (WGS) entry which is preliminary data.</text>
</comment>
<organism evidence="4 5">
    <name type="scientific">Bacillus mesophilus</name>
    <dbReference type="NCBI Taxonomy" id="1808955"/>
    <lineage>
        <taxon>Bacteria</taxon>
        <taxon>Bacillati</taxon>
        <taxon>Bacillota</taxon>
        <taxon>Bacilli</taxon>
        <taxon>Bacillales</taxon>
        <taxon>Bacillaceae</taxon>
        <taxon>Bacillus</taxon>
    </lineage>
</organism>
<protein>
    <submittedName>
        <fullName evidence="4">DedA family protein</fullName>
    </submittedName>
</protein>
<feature type="transmembrane region" description="Helical" evidence="2">
    <location>
        <begin position="170"/>
        <end position="189"/>
    </location>
</feature>
<dbReference type="RefSeq" id="WP_163177208.1">
    <property type="nucleotide sequence ID" value="NZ_JAAIWM010000001.1"/>
</dbReference>
<evidence type="ECO:0000313" key="5">
    <source>
        <dbReference type="Proteomes" id="UP000481043"/>
    </source>
</evidence>
<feature type="domain" description="VTT" evidence="3">
    <location>
        <begin position="31"/>
        <end position="156"/>
    </location>
</feature>
<reference evidence="4 5" key="1">
    <citation type="submission" date="2020-02" db="EMBL/GenBank/DDBJ databases">
        <title>Bacillus aquiflavi sp. nov., isolated from yellow water of strong flavor Chinese baijiu in Yibin region of China.</title>
        <authorList>
            <person name="Xie J."/>
        </authorList>
    </citation>
    <scope>NUCLEOTIDE SEQUENCE [LARGE SCALE GENOMIC DNA]</scope>
    <source>
        <strain evidence="4 5">SA4</strain>
    </source>
</reference>
<sequence>MELETALYFVQQYGYIALFLVLWIGFFFMPVPNEVIVMSSGLLIAQDIFSLLPGIITTYLGVVMSLTTLYVLGRFCFHPIQKKLLYKPRFQKYLESASQLIDKHGPLALMIGYYFPGVRHFVPFVIGSNKMSYRVFALYAYGTAAIWTIVFFMIGYFFGGNMDNILKNLFTYGGIVTVSVLTLILFLYIRRKKKYKLKRMEKLS</sequence>
<dbReference type="GO" id="GO:0005886">
    <property type="term" value="C:plasma membrane"/>
    <property type="evidence" value="ECO:0007669"/>
    <property type="project" value="TreeGrafter"/>
</dbReference>
<feature type="transmembrane region" description="Helical" evidence="2">
    <location>
        <begin position="136"/>
        <end position="158"/>
    </location>
</feature>
<evidence type="ECO:0000256" key="2">
    <source>
        <dbReference type="SAM" id="Phobius"/>
    </source>
</evidence>
<evidence type="ECO:0000256" key="1">
    <source>
        <dbReference type="ARBA" id="ARBA00010792"/>
    </source>
</evidence>
<feature type="transmembrane region" description="Helical" evidence="2">
    <location>
        <begin position="12"/>
        <end position="31"/>
    </location>
</feature>
<dbReference type="PANTHER" id="PTHR42709:SF9">
    <property type="entry name" value="ALKALINE PHOSPHATASE LIKE PROTEIN"/>
    <property type="match status" value="1"/>
</dbReference>
<proteinExistence type="inferred from homology"/>
<dbReference type="Proteomes" id="UP000481043">
    <property type="component" value="Unassembled WGS sequence"/>
</dbReference>
<gene>
    <name evidence="4" type="ORF">G4D63_02100</name>
</gene>
<feature type="transmembrane region" description="Helical" evidence="2">
    <location>
        <begin position="51"/>
        <end position="73"/>
    </location>
</feature>
<dbReference type="Pfam" id="PF09335">
    <property type="entry name" value="VTT_dom"/>
    <property type="match status" value="1"/>
</dbReference>